<dbReference type="AlphaFoldDB" id="A0A8S2YW60"/>
<name>A0A8S2YW60_9BILA</name>
<accession>A0A8S2YW60</accession>
<comment type="caution">
    <text evidence="1">The sequence shown here is derived from an EMBL/GenBank/DDBJ whole genome shotgun (WGS) entry which is preliminary data.</text>
</comment>
<feature type="non-terminal residue" evidence="1">
    <location>
        <position position="81"/>
    </location>
</feature>
<evidence type="ECO:0000313" key="2">
    <source>
        <dbReference type="Proteomes" id="UP000681967"/>
    </source>
</evidence>
<proteinExistence type="predicted"/>
<dbReference type="Proteomes" id="UP000681967">
    <property type="component" value="Unassembled WGS sequence"/>
</dbReference>
<gene>
    <name evidence="1" type="ORF">BYL167_LOCUS38935</name>
</gene>
<organism evidence="1 2">
    <name type="scientific">Rotaria magnacalcarata</name>
    <dbReference type="NCBI Taxonomy" id="392030"/>
    <lineage>
        <taxon>Eukaryota</taxon>
        <taxon>Metazoa</taxon>
        <taxon>Spiralia</taxon>
        <taxon>Gnathifera</taxon>
        <taxon>Rotifera</taxon>
        <taxon>Eurotatoria</taxon>
        <taxon>Bdelloidea</taxon>
        <taxon>Philodinida</taxon>
        <taxon>Philodinidae</taxon>
        <taxon>Rotaria</taxon>
    </lineage>
</organism>
<dbReference type="EMBL" id="CAJOBH010092443">
    <property type="protein sequence ID" value="CAF4571719.1"/>
    <property type="molecule type" value="Genomic_DNA"/>
</dbReference>
<evidence type="ECO:0000313" key="1">
    <source>
        <dbReference type="EMBL" id="CAF4571719.1"/>
    </source>
</evidence>
<protein>
    <submittedName>
        <fullName evidence="1">Uncharacterized protein</fullName>
    </submittedName>
</protein>
<sequence length="81" mass="9284">DQVLAYIEQKRLSPSEQRDLAASKLGGAALLWYRINRLQILDMQIFIHQFLMKYNSSQTSMSNINSTAKVIPDIDESHETT</sequence>
<reference evidence="1" key="1">
    <citation type="submission" date="2021-02" db="EMBL/GenBank/DDBJ databases">
        <authorList>
            <person name="Nowell W R."/>
        </authorList>
    </citation>
    <scope>NUCLEOTIDE SEQUENCE</scope>
</reference>
<feature type="non-terminal residue" evidence="1">
    <location>
        <position position="1"/>
    </location>
</feature>